<proteinExistence type="predicted"/>
<dbReference type="Pfam" id="PF03992">
    <property type="entry name" value="ABM"/>
    <property type="match status" value="1"/>
</dbReference>
<accession>A0A117MNC6</accession>
<gene>
    <name evidence="2" type="ORF">ADL15_37330</name>
</gene>
<dbReference type="Gene3D" id="3.30.70.100">
    <property type="match status" value="1"/>
</dbReference>
<dbReference type="InterPro" id="IPR007138">
    <property type="entry name" value="ABM_dom"/>
</dbReference>
<dbReference type="RefSeq" id="WP_067701599.1">
    <property type="nucleotide sequence ID" value="NZ_LLZH01000305.1"/>
</dbReference>
<protein>
    <submittedName>
        <fullName evidence="2">Antibiotic biosynthesis monooxygenase</fullName>
    </submittedName>
</protein>
<dbReference type="SUPFAM" id="SSF54909">
    <property type="entry name" value="Dimeric alpha+beta barrel"/>
    <property type="match status" value="1"/>
</dbReference>
<evidence type="ECO:0000259" key="1">
    <source>
        <dbReference type="PROSITE" id="PS51725"/>
    </source>
</evidence>
<keyword evidence="2" id="KW-0503">Monooxygenase</keyword>
<dbReference type="AlphaFoldDB" id="A0A117MNC6"/>
<evidence type="ECO:0000313" key="2">
    <source>
        <dbReference type="EMBL" id="KUL26681.1"/>
    </source>
</evidence>
<name>A0A117MNC6_9ACTN</name>
<dbReference type="InterPro" id="IPR011008">
    <property type="entry name" value="Dimeric_a/b-barrel"/>
</dbReference>
<dbReference type="OrthoDB" id="3695636at2"/>
<sequence>MIKGFGLVVRFTLRDDQAARDFDELIDRTAAGIRQSEPGTLAYVVHTVPDEPLIRVFYELYADRAAFDAHEQQPHTRHFLTERDRFVTSTEVTFLTAHSGKFPTKTAE</sequence>
<dbReference type="GO" id="GO:0004497">
    <property type="term" value="F:monooxygenase activity"/>
    <property type="evidence" value="ECO:0007669"/>
    <property type="project" value="UniProtKB-KW"/>
</dbReference>
<dbReference type="PROSITE" id="PS51725">
    <property type="entry name" value="ABM"/>
    <property type="match status" value="1"/>
</dbReference>
<comment type="caution">
    <text evidence="2">The sequence shown here is derived from an EMBL/GenBank/DDBJ whole genome shotgun (WGS) entry which is preliminary data.</text>
</comment>
<keyword evidence="2" id="KW-0560">Oxidoreductase</keyword>
<dbReference type="EMBL" id="LLZH01000305">
    <property type="protein sequence ID" value="KUL26681.1"/>
    <property type="molecule type" value="Genomic_DNA"/>
</dbReference>
<dbReference type="Proteomes" id="UP000053244">
    <property type="component" value="Unassembled WGS sequence"/>
</dbReference>
<organism evidence="2 3">
    <name type="scientific">Actinoplanes awajinensis subsp. mycoplanecinus</name>
    <dbReference type="NCBI Taxonomy" id="135947"/>
    <lineage>
        <taxon>Bacteria</taxon>
        <taxon>Bacillati</taxon>
        <taxon>Actinomycetota</taxon>
        <taxon>Actinomycetes</taxon>
        <taxon>Micromonosporales</taxon>
        <taxon>Micromonosporaceae</taxon>
        <taxon>Actinoplanes</taxon>
    </lineage>
</organism>
<keyword evidence="3" id="KW-1185">Reference proteome</keyword>
<feature type="domain" description="ABM" evidence="1">
    <location>
        <begin position="5"/>
        <end position="95"/>
    </location>
</feature>
<evidence type="ECO:0000313" key="3">
    <source>
        <dbReference type="Proteomes" id="UP000053244"/>
    </source>
</evidence>
<reference evidence="2 3" key="1">
    <citation type="submission" date="2015-10" db="EMBL/GenBank/DDBJ databases">
        <authorList>
            <person name="Gilbert D.G."/>
        </authorList>
    </citation>
    <scope>NUCLEOTIDE SEQUENCE [LARGE SCALE GENOMIC DNA]</scope>
    <source>
        <strain evidence="2 3">NRRL B-16712</strain>
    </source>
</reference>